<dbReference type="Pfam" id="PF14335">
    <property type="entry name" value="DUF4391"/>
    <property type="match status" value="1"/>
</dbReference>
<organism evidence="1 2">
    <name type="scientific">Haloferula helveola</name>
    <dbReference type="NCBI Taxonomy" id="490095"/>
    <lineage>
        <taxon>Bacteria</taxon>
        <taxon>Pseudomonadati</taxon>
        <taxon>Verrucomicrobiota</taxon>
        <taxon>Verrucomicrobiia</taxon>
        <taxon>Verrucomicrobiales</taxon>
        <taxon>Verrucomicrobiaceae</taxon>
        <taxon>Haloferula</taxon>
    </lineage>
</organism>
<dbReference type="EMBL" id="AP024702">
    <property type="protein sequence ID" value="BCX49853.1"/>
    <property type="molecule type" value="Genomic_DNA"/>
</dbReference>
<name>A0ABM7RJT9_9BACT</name>
<dbReference type="InterPro" id="IPR025503">
    <property type="entry name" value="DUF4391"/>
</dbReference>
<dbReference type="RefSeq" id="WP_338686645.1">
    <property type="nucleotide sequence ID" value="NZ_AP024702.1"/>
</dbReference>
<evidence type="ECO:0000313" key="2">
    <source>
        <dbReference type="Proteomes" id="UP001374893"/>
    </source>
</evidence>
<dbReference type="Proteomes" id="UP001374893">
    <property type="component" value="Chromosome"/>
</dbReference>
<sequence length="218" mass="24866">MFAFPQKTAFGKIIPKSRIYAHAEPSRRVRELFTSQVAEIRWAHKLSRETLNLPETAGVPEIEIFEIRLKTPTLDDAVLEAIDRAIPYPIVHRLRSEQGVAHSAAFKRPSEVDSSQWVVGSRFTSEFRPPPEDLPALPTVLDLGHLYGALMAGLMPLPARKREPLGDQVARCERFRILKRQVDQLTSRIRRERQFNRKVAFNQELKPLKAELEALSAP</sequence>
<proteinExistence type="predicted"/>
<keyword evidence="2" id="KW-1185">Reference proteome</keyword>
<accession>A0ABM7RJT9</accession>
<protein>
    <submittedName>
        <fullName evidence="1">Methyl-accepting chemotaxis protein</fullName>
    </submittedName>
</protein>
<evidence type="ECO:0000313" key="1">
    <source>
        <dbReference type="EMBL" id="BCX49853.1"/>
    </source>
</evidence>
<reference evidence="1 2" key="1">
    <citation type="submission" date="2021-06" db="EMBL/GenBank/DDBJ databases">
        <title>Complete genome of Haloferula helveola possessing various polysaccharide degrading enzymes.</title>
        <authorList>
            <person name="Takami H."/>
            <person name="Huang C."/>
            <person name="Hamasaki K."/>
        </authorList>
    </citation>
    <scope>NUCLEOTIDE SEQUENCE [LARGE SCALE GENOMIC DNA]</scope>
    <source>
        <strain evidence="1 2">CN-1</strain>
    </source>
</reference>
<gene>
    <name evidence="1" type="ORF">HAHE_37610</name>
</gene>